<reference evidence="2 3" key="1">
    <citation type="journal article" date="2006" name="Nat. Biotechnol.">
        <title>Genome sequence of the ubiquitous hydrocarbon-degrading marine bacterium Alcanivorax borkumensis.</title>
        <authorList>
            <person name="Schneiker S."/>
            <person name="Martins dos Santos V.A.P."/>
            <person name="Bartels D."/>
            <person name="Bekel T."/>
            <person name="Brecht M."/>
            <person name="Buhrmester J."/>
            <person name="Chernikova T.N."/>
            <person name="Denaro R."/>
            <person name="Ferrer M."/>
            <person name="Gertler C."/>
            <person name="Goesmann A."/>
            <person name="Golyshina O.V."/>
            <person name="Kaminski F."/>
            <person name="Khachane A.N."/>
            <person name="Lang S."/>
            <person name="Linke B."/>
            <person name="McHardy A.C."/>
            <person name="Meyer F."/>
            <person name="Nechitaylo T."/>
            <person name="Puehler A."/>
            <person name="Regenhardt D."/>
            <person name="Rupp O."/>
            <person name="Sabirova J.S."/>
            <person name="Selbitschka W."/>
            <person name="Yakimov M.M."/>
            <person name="Timmis K.N."/>
            <person name="Vorhoelter F.-J."/>
            <person name="Weidner S."/>
            <person name="Kaiser O."/>
            <person name="Golyshin P.N."/>
        </authorList>
    </citation>
    <scope>NUCLEOTIDE SEQUENCE [LARGE SCALE GENOMIC DNA]</scope>
    <source>
        <strain evidence="3">ATCC 700651 / DSM 11573 / NCIMB 13689 / SK2</strain>
    </source>
</reference>
<dbReference type="HOGENOM" id="CLU_1923108_0_0_6"/>
<evidence type="ECO:0008006" key="4">
    <source>
        <dbReference type="Google" id="ProtNLM"/>
    </source>
</evidence>
<gene>
    <name evidence="2" type="ordered locus">ABO_0641</name>
</gene>
<evidence type="ECO:0000256" key="1">
    <source>
        <dbReference type="SAM" id="SignalP"/>
    </source>
</evidence>
<protein>
    <recommendedName>
        <fullName evidence="4">Lipoprotein</fullName>
    </recommendedName>
</protein>
<proteinExistence type="predicted"/>
<organism evidence="2 3">
    <name type="scientific">Alcanivorax borkumensis (strain ATCC 700651 / DSM 11573 / NCIMB 13689 / SK2)</name>
    <dbReference type="NCBI Taxonomy" id="393595"/>
    <lineage>
        <taxon>Bacteria</taxon>
        <taxon>Pseudomonadati</taxon>
        <taxon>Pseudomonadota</taxon>
        <taxon>Gammaproteobacteria</taxon>
        <taxon>Oceanospirillales</taxon>
        <taxon>Alcanivoracaceae</taxon>
        <taxon>Alcanivorax</taxon>
    </lineage>
</organism>
<name>Q0VRV9_ALCBS</name>
<dbReference type="RefSeq" id="WP_011587926.1">
    <property type="nucleotide sequence ID" value="NC_008260.1"/>
</dbReference>
<accession>Q0VRV9</accession>
<evidence type="ECO:0000313" key="2">
    <source>
        <dbReference type="EMBL" id="CAL16089.1"/>
    </source>
</evidence>
<dbReference type="Proteomes" id="UP000008871">
    <property type="component" value="Chromosome"/>
</dbReference>
<dbReference type="AlphaFoldDB" id="Q0VRV9"/>
<dbReference type="EMBL" id="AM286690">
    <property type="protein sequence ID" value="CAL16089.1"/>
    <property type="molecule type" value="Genomic_DNA"/>
</dbReference>
<feature type="signal peptide" evidence="1">
    <location>
        <begin position="1"/>
        <end position="29"/>
    </location>
</feature>
<dbReference type="STRING" id="393595.ABO_0641"/>
<evidence type="ECO:0000313" key="3">
    <source>
        <dbReference type="Proteomes" id="UP000008871"/>
    </source>
</evidence>
<dbReference type="KEGG" id="abo:ABO_0641"/>
<feature type="chain" id="PRO_5004178974" description="Lipoprotein" evidence="1">
    <location>
        <begin position="30"/>
        <end position="141"/>
    </location>
</feature>
<keyword evidence="1" id="KW-0732">Signal</keyword>
<keyword evidence="3" id="KW-1185">Reference proteome</keyword>
<sequence>MSATAHYLRFITVLLAVALLSACSRAPGAGDAQKALEAEMRNAHLDGLLAITNVEKLNGYEDGEGVYTIEVSYSLEAEEDLSTYTSQVKGNEELSGLDRFAMIMALSALRVEHGNFKKGDTFQRQRVIQFRDTEKGWMPLE</sequence>